<name>A0AAN7V401_9COLE</name>
<keyword evidence="1" id="KW-0732">Signal</keyword>
<dbReference type="AlphaFoldDB" id="A0AAN7V401"/>
<comment type="caution">
    <text evidence="2">The sequence shown here is derived from an EMBL/GenBank/DDBJ whole genome shotgun (WGS) entry which is preliminary data.</text>
</comment>
<keyword evidence="3" id="KW-1185">Reference proteome</keyword>
<feature type="signal peptide" evidence="1">
    <location>
        <begin position="1"/>
        <end position="18"/>
    </location>
</feature>
<gene>
    <name evidence="2" type="ORF">RI129_010784</name>
</gene>
<proteinExistence type="predicted"/>
<accession>A0AAN7V401</accession>
<evidence type="ECO:0000313" key="3">
    <source>
        <dbReference type="Proteomes" id="UP001329430"/>
    </source>
</evidence>
<evidence type="ECO:0000256" key="1">
    <source>
        <dbReference type="SAM" id="SignalP"/>
    </source>
</evidence>
<dbReference type="Proteomes" id="UP001329430">
    <property type="component" value="Chromosome 8"/>
</dbReference>
<protein>
    <submittedName>
        <fullName evidence="2">Uncharacterized protein</fullName>
    </submittedName>
</protein>
<reference evidence="2 3" key="1">
    <citation type="journal article" date="2024" name="Insects">
        <title>An Improved Chromosome-Level Genome Assembly of the Firefly Pyrocoelia pectoralis.</title>
        <authorList>
            <person name="Fu X."/>
            <person name="Meyer-Rochow V.B."/>
            <person name="Ballantyne L."/>
            <person name="Zhu X."/>
        </authorList>
    </citation>
    <scope>NUCLEOTIDE SEQUENCE [LARGE SCALE GENOMIC DNA]</scope>
    <source>
        <strain evidence="2">XCY_ONT2</strain>
    </source>
</reference>
<dbReference type="EMBL" id="JAVRBK010000008">
    <property type="protein sequence ID" value="KAK5639973.1"/>
    <property type="molecule type" value="Genomic_DNA"/>
</dbReference>
<sequence>MRWIVQFLFLFVFVEIFAHPVGNTDTALEAMAQVPQWHCMRYRKFELIRRCRGYKNGVRKT</sequence>
<organism evidence="2 3">
    <name type="scientific">Pyrocoelia pectoralis</name>
    <dbReference type="NCBI Taxonomy" id="417401"/>
    <lineage>
        <taxon>Eukaryota</taxon>
        <taxon>Metazoa</taxon>
        <taxon>Ecdysozoa</taxon>
        <taxon>Arthropoda</taxon>
        <taxon>Hexapoda</taxon>
        <taxon>Insecta</taxon>
        <taxon>Pterygota</taxon>
        <taxon>Neoptera</taxon>
        <taxon>Endopterygota</taxon>
        <taxon>Coleoptera</taxon>
        <taxon>Polyphaga</taxon>
        <taxon>Elateriformia</taxon>
        <taxon>Elateroidea</taxon>
        <taxon>Lampyridae</taxon>
        <taxon>Lampyrinae</taxon>
        <taxon>Pyrocoelia</taxon>
    </lineage>
</organism>
<feature type="chain" id="PRO_5042928311" evidence="1">
    <location>
        <begin position="19"/>
        <end position="61"/>
    </location>
</feature>
<evidence type="ECO:0000313" key="2">
    <source>
        <dbReference type="EMBL" id="KAK5639973.1"/>
    </source>
</evidence>